<feature type="transmembrane region" description="Helical" evidence="5">
    <location>
        <begin position="370"/>
        <end position="389"/>
    </location>
</feature>
<evidence type="ECO:0008006" key="8">
    <source>
        <dbReference type="Google" id="ProtNLM"/>
    </source>
</evidence>
<comment type="subcellular location">
    <subcellularLocation>
        <location evidence="1">Membrane</location>
        <topology evidence="1">Multi-pass membrane protein</topology>
    </subcellularLocation>
</comment>
<dbReference type="AlphaFoldDB" id="A0A4P9XSE2"/>
<evidence type="ECO:0000256" key="4">
    <source>
        <dbReference type="ARBA" id="ARBA00023136"/>
    </source>
</evidence>
<evidence type="ECO:0000256" key="2">
    <source>
        <dbReference type="ARBA" id="ARBA00022692"/>
    </source>
</evidence>
<keyword evidence="7" id="KW-1185">Reference proteome</keyword>
<keyword evidence="4 5" id="KW-0472">Membrane</keyword>
<evidence type="ECO:0000256" key="5">
    <source>
        <dbReference type="SAM" id="Phobius"/>
    </source>
</evidence>
<gene>
    <name evidence="6" type="ORF">THASP1DRAFT_23566</name>
</gene>
<dbReference type="STRING" id="78915.A0A4P9XSE2"/>
<keyword evidence="3 5" id="KW-1133">Transmembrane helix</keyword>
<proteinExistence type="predicted"/>
<accession>A0A4P9XSE2</accession>
<evidence type="ECO:0000256" key="1">
    <source>
        <dbReference type="ARBA" id="ARBA00004141"/>
    </source>
</evidence>
<feature type="transmembrane region" description="Helical" evidence="5">
    <location>
        <begin position="82"/>
        <end position="100"/>
    </location>
</feature>
<dbReference type="EMBL" id="KZ992602">
    <property type="protein sequence ID" value="RKP08451.1"/>
    <property type="molecule type" value="Genomic_DNA"/>
</dbReference>
<dbReference type="SUPFAM" id="SSF103473">
    <property type="entry name" value="MFS general substrate transporter"/>
    <property type="match status" value="1"/>
</dbReference>
<feature type="transmembrane region" description="Helical" evidence="5">
    <location>
        <begin position="12"/>
        <end position="32"/>
    </location>
</feature>
<feature type="transmembrane region" description="Helical" evidence="5">
    <location>
        <begin position="106"/>
        <end position="126"/>
    </location>
</feature>
<name>A0A4P9XSE2_9FUNG</name>
<protein>
    <recommendedName>
        <fullName evidence="8">Major facilitator superfamily domain-containing protein</fullName>
    </recommendedName>
</protein>
<reference evidence="7" key="1">
    <citation type="journal article" date="2018" name="Nat. Microbiol.">
        <title>Leveraging single-cell genomics to expand the fungal tree of life.</title>
        <authorList>
            <person name="Ahrendt S.R."/>
            <person name="Quandt C.A."/>
            <person name="Ciobanu D."/>
            <person name="Clum A."/>
            <person name="Salamov A."/>
            <person name="Andreopoulos B."/>
            <person name="Cheng J.F."/>
            <person name="Woyke T."/>
            <person name="Pelin A."/>
            <person name="Henrissat B."/>
            <person name="Reynolds N.K."/>
            <person name="Benny G.L."/>
            <person name="Smith M.E."/>
            <person name="James T.Y."/>
            <person name="Grigoriev I.V."/>
        </authorList>
    </citation>
    <scope>NUCLEOTIDE SEQUENCE [LARGE SCALE GENOMIC DNA]</scope>
    <source>
        <strain evidence="7">RSA 1356</strain>
    </source>
</reference>
<feature type="transmembrane region" description="Helical" evidence="5">
    <location>
        <begin position="324"/>
        <end position="350"/>
    </location>
</feature>
<feature type="transmembrane region" description="Helical" evidence="5">
    <location>
        <begin position="401"/>
        <end position="421"/>
    </location>
</feature>
<sequence length="542" mass="57609">MMLLLTLHAQPFMLLQLAGGVMLLFLGASTFYTFSLYGPQLAARLNYSQLELSVVASAAVAGHALATAFARQLVRRSPRSMCALAATLTLLGFAGLAALHEGYLPALSFMLTAALAAMAGAGSAIVRSAVTATAQRRMAIAGLHTLSRLLAATLGLLVCIWALVRLAHLDHRSDAGRSSGTGAYLAILALVGSIACLLPMLLPQFRRVHSPAPSPYAGSAAASPFLRTPTLMPSPPLLALPLPHTLSIPDIDERTMRAPKGVYASPFSGTASPPLRAGRNYGAIGPDHSPMLYPSRPRTPDLAMLREISASDQGILGGFDDGGLWAATALLAGVALGYINTAGSMVHLIGAHSALDATNGRRERDTSMQVVVFGVSMSIAHVTLSLLLDRIFAVSVRQRQLRVLVAAAVLLLVVQICGYLATTPHQLLVVAAASGLAYGSICVVLPFDVLSGNDVTEWRNTLQDAKNRWLVLAPSVGAPWFIMLFGLWVDAYDQAERCMGGPCYRFIFPFTGSACLVALLLLLVLWYRHAHPPQFYQRIGVN</sequence>
<keyword evidence="2 5" id="KW-0812">Transmembrane</keyword>
<dbReference type="GO" id="GO:0016020">
    <property type="term" value="C:membrane"/>
    <property type="evidence" value="ECO:0007669"/>
    <property type="project" value="UniProtKB-SubCell"/>
</dbReference>
<evidence type="ECO:0000313" key="7">
    <source>
        <dbReference type="Proteomes" id="UP000271241"/>
    </source>
</evidence>
<feature type="transmembrane region" description="Helical" evidence="5">
    <location>
        <begin position="469"/>
        <end position="487"/>
    </location>
</feature>
<feature type="transmembrane region" description="Helical" evidence="5">
    <location>
        <begin position="507"/>
        <end position="527"/>
    </location>
</feature>
<feature type="transmembrane region" description="Helical" evidence="5">
    <location>
        <begin position="138"/>
        <end position="163"/>
    </location>
</feature>
<feature type="transmembrane region" description="Helical" evidence="5">
    <location>
        <begin position="427"/>
        <end position="449"/>
    </location>
</feature>
<feature type="transmembrane region" description="Helical" evidence="5">
    <location>
        <begin position="183"/>
        <end position="202"/>
    </location>
</feature>
<dbReference type="PANTHER" id="PTHR21576:SF158">
    <property type="entry name" value="RIBOSOMAL RNA-PROCESSING PROTEIN 12-LIKE CONSERVED DOMAIN-CONTAINING PROTEIN"/>
    <property type="match status" value="1"/>
</dbReference>
<evidence type="ECO:0000256" key="3">
    <source>
        <dbReference type="ARBA" id="ARBA00022989"/>
    </source>
</evidence>
<dbReference type="PANTHER" id="PTHR21576">
    <property type="entry name" value="UNCHARACTERIZED NODULIN-LIKE PROTEIN"/>
    <property type="match status" value="1"/>
</dbReference>
<organism evidence="6 7">
    <name type="scientific">Thamnocephalis sphaerospora</name>
    <dbReference type="NCBI Taxonomy" id="78915"/>
    <lineage>
        <taxon>Eukaryota</taxon>
        <taxon>Fungi</taxon>
        <taxon>Fungi incertae sedis</taxon>
        <taxon>Zoopagomycota</taxon>
        <taxon>Zoopagomycotina</taxon>
        <taxon>Zoopagomycetes</taxon>
        <taxon>Zoopagales</taxon>
        <taxon>Sigmoideomycetaceae</taxon>
        <taxon>Thamnocephalis</taxon>
    </lineage>
</organism>
<dbReference type="Proteomes" id="UP000271241">
    <property type="component" value="Unassembled WGS sequence"/>
</dbReference>
<evidence type="ECO:0000313" key="6">
    <source>
        <dbReference type="EMBL" id="RKP08451.1"/>
    </source>
</evidence>
<dbReference type="InterPro" id="IPR036259">
    <property type="entry name" value="MFS_trans_sf"/>
</dbReference>